<evidence type="ECO:0000256" key="4">
    <source>
        <dbReference type="ARBA" id="ARBA00023145"/>
    </source>
</evidence>
<dbReference type="FunFam" id="3.60.20.30:FF:000002">
    <property type="entry name" value="Taspase, threonine aspartase, 1"/>
    <property type="match status" value="1"/>
</dbReference>
<dbReference type="PANTHER" id="PTHR10188">
    <property type="entry name" value="L-ASPARAGINASE"/>
    <property type="match status" value="1"/>
</dbReference>
<keyword evidence="11" id="KW-1185">Reference proteome</keyword>
<gene>
    <name evidence="10" type="primary">TASP1</name>
</gene>
<dbReference type="InterPro" id="IPR000246">
    <property type="entry name" value="Peptidase_T2"/>
</dbReference>
<reference evidence="10" key="3">
    <citation type="submission" date="2025-09" db="UniProtKB">
        <authorList>
            <consortium name="Ensembl"/>
        </authorList>
    </citation>
    <scope>IDENTIFICATION</scope>
</reference>
<sequence>MIMEKGISSIEVLPSKSSQVTAVKVVVKEPETKQTQRGKRVGFVLVHAGAGYHSESKAKEYKHVCKRACQKAIEKLQAGALATDAVTAALIELEDSPFTNAGMGSNLNLLGEIECDASIMDGKSLNFGAVGALSGIKNPVSVANRLLCEGQKGKLSAGRIPPWKTYLSSTLCCPFPLLKLGICCLVGEGFSLAAFKRNKRKLELAEKVETDLIQLKKRRQSNEKENDSGTLDTVGAVVVDQEGNVAAAVSSGGLALKHPGRVGQAALYGCGCWAENTGAHTPYSTAVSTSGCGEHLVRTILARECSCALQTEDAHQALLETMQNKFIGSPFLANEDGVLGGVIVLRSCRCSAETESSQEKPTLLVEFLWSHTTESMCVGYMSAQDGKAKTHISRLPPGAVAGQSVAIEGGVCRLESPES</sequence>
<keyword evidence="2" id="KW-0645">Protease</keyword>
<evidence type="ECO:0000256" key="3">
    <source>
        <dbReference type="ARBA" id="ARBA00022801"/>
    </source>
</evidence>
<feature type="site" description="Cleavage; by autolysis" evidence="8">
    <location>
        <begin position="232"/>
        <end position="233"/>
    </location>
</feature>
<dbReference type="PANTHER" id="PTHR10188:SF8">
    <property type="entry name" value="THREONINE ASPARTASE 1"/>
    <property type="match status" value="1"/>
</dbReference>
<dbReference type="GO" id="GO:0006508">
    <property type="term" value="P:proteolysis"/>
    <property type="evidence" value="ECO:0007669"/>
    <property type="project" value="UniProtKB-KW"/>
</dbReference>
<proteinExistence type="inferred from homology"/>
<evidence type="ECO:0000256" key="6">
    <source>
        <dbReference type="ARBA" id="ARBA00072949"/>
    </source>
</evidence>
<accession>A0A493U0V9</accession>
<comment type="similarity">
    <text evidence="1">Belongs to the Ntn-hydrolase family.</text>
</comment>
<keyword evidence="4" id="KW-0865">Zymogen</keyword>
<dbReference type="GO" id="GO:0004298">
    <property type="term" value="F:threonine-type endopeptidase activity"/>
    <property type="evidence" value="ECO:0007669"/>
    <property type="project" value="InterPro"/>
</dbReference>
<dbReference type="InterPro" id="IPR029055">
    <property type="entry name" value="Ntn_hydrolases_N"/>
</dbReference>
<organism evidence="10 11">
    <name type="scientific">Anas platyrhynchos platyrhynchos</name>
    <name type="common">Northern mallard</name>
    <dbReference type="NCBI Taxonomy" id="8840"/>
    <lineage>
        <taxon>Eukaryota</taxon>
        <taxon>Metazoa</taxon>
        <taxon>Chordata</taxon>
        <taxon>Craniata</taxon>
        <taxon>Vertebrata</taxon>
        <taxon>Euteleostomi</taxon>
        <taxon>Archelosauria</taxon>
        <taxon>Archosauria</taxon>
        <taxon>Dinosauria</taxon>
        <taxon>Saurischia</taxon>
        <taxon>Theropoda</taxon>
        <taxon>Coelurosauria</taxon>
        <taxon>Aves</taxon>
        <taxon>Neognathae</taxon>
        <taxon>Galloanserae</taxon>
        <taxon>Anseriformes</taxon>
        <taxon>Anatidae</taxon>
        <taxon>Anatinae</taxon>
        <taxon>Anas</taxon>
    </lineage>
</organism>
<dbReference type="GeneTree" id="ENSGT00950000183045"/>
<feature type="active site" description="Nucleophile" evidence="7">
    <location>
        <position position="233"/>
    </location>
</feature>
<evidence type="ECO:0000256" key="7">
    <source>
        <dbReference type="PIRSR" id="PIRSR600246-1"/>
    </source>
</evidence>
<evidence type="ECO:0000256" key="5">
    <source>
        <dbReference type="ARBA" id="ARBA00063375"/>
    </source>
</evidence>
<evidence type="ECO:0000256" key="8">
    <source>
        <dbReference type="PIRSR" id="PIRSR600246-3"/>
    </source>
</evidence>
<protein>
    <recommendedName>
        <fullName evidence="6">Threonine aspartase 1</fullName>
    </recommendedName>
</protein>
<dbReference type="OMA" id="RLWCAFT"/>
<dbReference type="InterPro" id="IPR037464">
    <property type="entry name" value="Taspase1"/>
</dbReference>
<dbReference type="SUPFAM" id="SSF56235">
    <property type="entry name" value="N-terminal nucleophile aminohydrolases (Ntn hydrolases)"/>
    <property type="match status" value="1"/>
</dbReference>
<evidence type="ECO:0000256" key="2">
    <source>
        <dbReference type="ARBA" id="ARBA00022670"/>
    </source>
</evidence>
<keyword evidence="3" id="KW-0378">Hydrolase</keyword>
<dbReference type="CDD" id="cd04514">
    <property type="entry name" value="Taspase1_like"/>
    <property type="match status" value="1"/>
</dbReference>
<dbReference type="Gene3D" id="3.60.20.30">
    <property type="entry name" value="(Glycosyl)asparaginase"/>
    <property type="match status" value="1"/>
</dbReference>
<comment type="subunit">
    <text evidence="5">Intramolecular proteolysis generates 2 subunits, alpha and beta, which reassemble through a non-covalent association to form the fully active enzyme.</text>
</comment>
<reference evidence="10 11" key="1">
    <citation type="submission" date="2017-10" db="EMBL/GenBank/DDBJ databases">
        <title>A new Pekin duck reference genome.</title>
        <authorList>
            <person name="Hou Z.-C."/>
            <person name="Zhou Z.-K."/>
            <person name="Zhu F."/>
            <person name="Hou S.-S."/>
        </authorList>
    </citation>
    <scope>NUCLEOTIDE SEQUENCE [LARGE SCALE GENOMIC DNA]</scope>
</reference>
<evidence type="ECO:0000256" key="1">
    <source>
        <dbReference type="ARBA" id="ARBA00010872"/>
    </source>
</evidence>
<dbReference type="AlphaFoldDB" id="A0A493U0V9"/>
<reference evidence="10" key="2">
    <citation type="submission" date="2025-08" db="UniProtKB">
        <authorList>
            <consortium name="Ensembl"/>
        </authorList>
    </citation>
    <scope>IDENTIFICATION</scope>
</reference>
<dbReference type="Proteomes" id="UP000016666">
    <property type="component" value="Chromosome 3"/>
</dbReference>
<dbReference type="GO" id="GO:0005829">
    <property type="term" value="C:cytosol"/>
    <property type="evidence" value="ECO:0007669"/>
    <property type="project" value="UniProtKB-ARBA"/>
</dbReference>
<name>A0A493U0V9_ANAPP</name>
<keyword evidence="9" id="KW-0175">Coiled coil</keyword>
<feature type="coiled-coil region" evidence="9">
    <location>
        <begin position="198"/>
        <end position="225"/>
    </location>
</feature>
<evidence type="ECO:0000256" key="9">
    <source>
        <dbReference type="SAM" id="Coils"/>
    </source>
</evidence>
<dbReference type="GO" id="GO:0051604">
    <property type="term" value="P:protein maturation"/>
    <property type="evidence" value="ECO:0007669"/>
    <property type="project" value="TreeGrafter"/>
</dbReference>
<evidence type="ECO:0000313" key="11">
    <source>
        <dbReference type="Proteomes" id="UP000016666"/>
    </source>
</evidence>
<evidence type="ECO:0000313" key="10">
    <source>
        <dbReference type="Ensembl" id="ENSAPLP00000031761.1"/>
    </source>
</evidence>
<dbReference type="Pfam" id="PF01112">
    <property type="entry name" value="Asparaginase_2"/>
    <property type="match status" value="2"/>
</dbReference>
<dbReference type="Ensembl" id="ENSAPLT00000038158.1">
    <property type="protein sequence ID" value="ENSAPLP00000031761.1"/>
    <property type="gene ID" value="ENSAPLG00000011487.2"/>
</dbReference>